<dbReference type="GO" id="GO:0016787">
    <property type="term" value="F:hydrolase activity"/>
    <property type="evidence" value="ECO:0007669"/>
    <property type="project" value="UniProtKB-KW"/>
</dbReference>
<feature type="transmembrane region" description="Helical" evidence="1">
    <location>
        <begin position="159"/>
        <end position="182"/>
    </location>
</feature>
<proteinExistence type="predicted"/>
<dbReference type="Proteomes" id="UP000784880">
    <property type="component" value="Unassembled WGS sequence"/>
</dbReference>
<reference evidence="2 3" key="1">
    <citation type="submission" date="2021-06" db="EMBL/GenBank/DDBJ databases">
        <title>Bacillus sp. RD4P76, an endophyte from a halophyte.</title>
        <authorList>
            <person name="Sun J.-Q."/>
        </authorList>
    </citation>
    <scope>NUCLEOTIDE SEQUENCE [LARGE SCALE GENOMIC DNA]</scope>
    <source>
        <strain evidence="2 3">CGMCC 1.15917</strain>
    </source>
</reference>
<feature type="transmembrane region" description="Helical" evidence="1">
    <location>
        <begin position="125"/>
        <end position="147"/>
    </location>
</feature>
<evidence type="ECO:0000313" key="2">
    <source>
        <dbReference type="EMBL" id="MBU9710416.1"/>
    </source>
</evidence>
<name>A0ABS6J9Q2_9BACI</name>
<dbReference type="RefSeq" id="WP_217064308.1">
    <property type="nucleotide sequence ID" value="NZ_JAHQCS010000029.1"/>
</dbReference>
<protein>
    <submittedName>
        <fullName evidence="2">Metal-dependent hydrolase</fullName>
    </submittedName>
</protein>
<keyword evidence="1" id="KW-1133">Transmembrane helix</keyword>
<organism evidence="2 3">
    <name type="scientific">Evansella tamaricis</name>
    <dbReference type="NCBI Taxonomy" id="2069301"/>
    <lineage>
        <taxon>Bacteria</taxon>
        <taxon>Bacillati</taxon>
        <taxon>Bacillota</taxon>
        <taxon>Bacilli</taxon>
        <taxon>Bacillales</taxon>
        <taxon>Bacillaceae</taxon>
        <taxon>Evansella</taxon>
    </lineage>
</organism>
<dbReference type="PANTHER" id="PTHR40031:SF1">
    <property type="entry name" value="MEMBRANE-BOUND METAL-DEPENDENT HYDROLASE"/>
    <property type="match status" value="1"/>
</dbReference>
<evidence type="ECO:0000256" key="1">
    <source>
        <dbReference type="SAM" id="Phobius"/>
    </source>
</evidence>
<accession>A0ABS6J9Q2</accession>
<feature type="transmembrane region" description="Helical" evidence="1">
    <location>
        <begin position="62"/>
        <end position="80"/>
    </location>
</feature>
<evidence type="ECO:0000313" key="3">
    <source>
        <dbReference type="Proteomes" id="UP000784880"/>
    </source>
</evidence>
<keyword evidence="1" id="KW-0472">Membrane</keyword>
<dbReference type="PANTHER" id="PTHR40031">
    <property type="entry name" value="HYPOTHETICAL MEMBRANE SPANNING PROTEIN"/>
    <property type="match status" value="1"/>
</dbReference>
<keyword evidence="3" id="KW-1185">Reference proteome</keyword>
<sequence>MDTITHTLFGLALYGSVDKRHFSKLEKRALLFTTIIGSQIPDIDVVSQFWDTEGQYQMWHRGITHSVFMVPFFAAAIYWVTRWIWKVRSQLFFWMATLSVFIHSTSDLFNAWGTGYLEPISSVRVTFGTIPIIDFVIWGILIGALVITRFRKDIPKHLIYRSAWFVIILHIFVQTFQGYIIYNQYSNYEEKALSASFIPTAFSVIGKSDGEVSIYNASFFWEDELEVTLTSNENADLDTLFEKRPEAKTLYEWAPFVVVVDEGDTLGIYDPRFYRNGQSFLFEYISRKDLEHENP</sequence>
<comment type="caution">
    <text evidence="2">The sequence shown here is derived from an EMBL/GenBank/DDBJ whole genome shotgun (WGS) entry which is preliminary data.</text>
</comment>
<keyword evidence="2" id="KW-0378">Hydrolase</keyword>
<dbReference type="EMBL" id="JAHQCS010000029">
    <property type="protein sequence ID" value="MBU9710416.1"/>
    <property type="molecule type" value="Genomic_DNA"/>
</dbReference>
<dbReference type="InterPro" id="IPR007404">
    <property type="entry name" value="YdjM-like"/>
</dbReference>
<feature type="transmembrane region" description="Helical" evidence="1">
    <location>
        <begin position="92"/>
        <end position="113"/>
    </location>
</feature>
<gene>
    <name evidence="2" type="ORF">KS419_01380</name>
</gene>
<dbReference type="InterPro" id="IPR053170">
    <property type="entry name" value="Transcription_regulator"/>
</dbReference>
<dbReference type="Pfam" id="PF04307">
    <property type="entry name" value="YdjM"/>
    <property type="match status" value="1"/>
</dbReference>
<keyword evidence="1" id="KW-0812">Transmembrane</keyword>